<dbReference type="InterPro" id="IPR004380">
    <property type="entry name" value="Asp_race"/>
</dbReference>
<evidence type="ECO:0000256" key="1">
    <source>
        <dbReference type="ARBA" id="ARBA00007847"/>
    </source>
</evidence>
<dbReference type="AlphaFoldDB" id="A0A2S0USC3"/>
<accession>A0A2S0USC3</accession>
<dbReference type="PANTHER" id="PTHR21198:SF7">
    <property type="entry name" value="ASPARTATE-GLUTAMATE RACEMASE FAMILY"/>
    <property type="match status" value="1"/>
</dbReference>
<dbReference type="InterPro" id="IPR001920">
    <property type="entry name" value="Asp/Glu_race"/>
</dbReference>
<dbReference type="SUPFAM" id="SSF53681">
    <property type="entry name" value="Aspartate/glutamate racemase"/>
    <property type="match status" value="2"/>
</dbReference>
<organism evidence="3 4">
    <name type="scientific">Paragemmobacter aquarius</name>
    <dbReference type="NCBI Taxonomy" id="2169400"/>
    <lineage>
        <taxon>Bacteria</taxon>
        <taxon>Pseudomonadati</taxon>
        <taxon>Pseudomonadota</taxon>
        <taxon>Alphaproteobacteria</taxon>
        <taxon>Rhodobacterales</taxon>
        <taxon>Paracoccaceae</taxon>
        <taxon>Paragemmobacter</taxon>
    </lineage>
</organism>
<name>A0A2S0USC3_9RHOB</name>
<dbReference type="InterPro" id="IPR018187">
    <property type="entry name" value="Asp/Glu_racemase_AS_1"/>
</dbReference>
<dbReference type="Proteomes" id="UP000244496">
    <property type="component" value="Plasmid unnamed1"/>
</dbReference>
<reference evidence="3 4" key="1">
    <citation type="submission" date="2018-04" db="EMBL/GenBank/DDBJ databases">
        <title>Genome sequencing of Gemmobacter.</title>
        <authorList>
            <person name="Yi H."/>
            <person name="Baek M.-G."/>
        </authorList>
    </citation>
    <scope>NUCLEOTIDE SEQUENCE [LARGE SCALE GENOMIC DNA]</scope>
    <source>
        <strain evidence="3 4">HYN0069</strain>
        <plasmid evidence="4">Plasmid unnamed1</plasmid>
    </source>
</reference>
<evidence type="ECO:0000313" key="3">
    <source>
        <dbReference type="EMBL" id="AWB50672.1"/>
    </source>
</evidence>
<dbReference type="PANTHER" id="PTHR21198">
    <property type="entry name" value="GLUTAMATE RACEMASE"/>
    <property type="match status" value="1"/>
</dbReference>
<sequence length="251" mass="26469">MATKPPCLPPPLKPPNDMLVGVLGGMGPSATVDFLDKLTRLTVADVDQNHVRVLTLSDPDIPDRSAAIAGQGASPEAALCDRLRLLERAGAGIIVIPCNSAHYWFDALQKAVAPPILSIVESTLSDLSEAVATKALIGVLATPGTIASGIYQRPLVAAGYVPVVLDQPTHDRFIEGGIRLVKAGHIARGRDSLEKGLRLLAASGCTNAILGCTEISVAFGLETESQGVRLYDSNLSLARALLRRLGRIPRF</sequence>
<geneLocation type="plasmid" evidence="3">
    <name>unnamed1</name>
</geneLocation>
<keyword evidence="4" id="KW-1185">Reference proteome</keyword>
<dbReference type="GO" id="GO:0047661">
    <property type="term" value="F:amino-acid racemase activity"/>
    <property type="evidence" value="ECO:0007669"/>
    <property type="project" value="InterPro"/>
</dbReference>
<dbReference type="NCBIfam" id="TIGR00035">
    <property type="entry name" value="asp_race"/>
    <property type="match status" value="1"/>
</dbReference>
<evidence type="ECO:0000313" key="4">
    <source>
        <dbReference type="Proteomes" id="UP000244496"/>
    </source>
</evidence>
<dbReference type="KEGG" id="geh:HYN69_19000"/>
<dbReference type="RefSeq" id="WP_108437477.1">
    <property type="nucleotide sequence ID" value="NZ_CP028919.1"/>
</dbReference>
<dbReference type="InterPro" id="IPR015942">
    <property type="entry name" value="Asp/Glu/hydantoin_racemase"/>
</dbReference>
<dbReference type="EMBL" id="CP028919">
    <property type="protein sequence ID" value="AWB50672.1"/>
    <property type="molecule type" value="Genomic_DNA"/>
</dbReference>
<dbReference type="Gene3D" id="3.40.50.1860">
    <property type="match status" value="2"/>
</dbReference>
<protein>
    <recommendedName>
        <fullName evidence="5">Aspartate racemase</fullName>
    </recommendedName>
</protein>
<dbReference type="PROSITE" id="PS00923">
    <property type="entry name" value="ASP_GLU_RACEMASE_1"/>
    <property type="match status" value="1"/>
</dbReference>
<keyword evidence="3" id="KW-0614">Plasmid</keyword>
<gene>
    <name evidence="3" type="ORF">HYN69_19000</name>
</gene>
<comment type="similarity">
    <text evidence="1">Belongs to the aspartate/glutamate racemases family.</text>
</comment>
<proteinExistence type="inferred from homology"/>
<dbReference type="Pfam" id="PF01177">
    <property type="entry name" value="Asp_Glu_race"/>
    <property type="match status" value="1"/>
</dbReference>
<evidence type="ECO:0008006" key="5">
    <source>
        <dbReference type="Google" id="ProtNLM"/>
    </source>
</evidence>
<keyword evidence="2" id="KW-0413">Isomerase</keyword>
<evidence type="ECO:0000256" key="2">
    <source>
        <dbReference type="ARBA" id="ARBA00023235"/>
    </source>
</evidence>